<evidence type="ECO:0000313" key="7">
    <source>
        <dbReference type="Proteomes" id="UP001597546"/>
    </source>
</evidence>
<name>A0ABW5TMA0_9SPHI</name>
<dbReference type="InterPro" id="IPR041700">
    <property type="entry name" value="OMP_b-brl_3"/>
</dbReference>
<evidence type="ECO:0000256" key="2">
    <source>
        <dbReference type="ARBA" id="ARBA00023136"/>
    </source>
</evidence>
<evidence type="ECO:0000313" key="6">
    <source>
        <dbReference type="EMBL" id="MFD2730231.1"/>
    </source>
</evidence>
<evidence type="ECO:0000256" key="3">
    <source>
        <dbReference type="ARBA" id="ARBA00023237"/>
    </source>
</evidence>
<accession>A0ABW5TMA0</accession>
<organism evidence="6 7">
    <name type="scientific">Pedobacter alpinus</name>
    <dbReference type="NCBI Taxonomy" id="1590643"/>
    <lineage>
        <taxon>Bacteria</taxon>
        <taxon>Pseudomonadati</taxon>
        <taxon>Bacteroidota</taxon>
        <taxon>Sphingobacteriia</taxon>
        <taxon>Sphingobacteriales</taxon>
        <taxon>Sphingobacteriaceae</taxon>
        <taxon>Pedobacter</taxon>
    </lineage>
</organism>
<proteinExistence type="predicted"/>
<dbReference type="Gene3D" id="2.40.170.20">
    <property type="entry name" value="TonB-dependent receptor, beta-barrel domain"/>
    <property type="match status" value="1"/>
</dbReference>
<evidence type="ECO:0000256" key="4">
    <source>
        <dbReference type="SAM" id="SignalP"/>
    </source>
</evidence>
<gene>
    <name evidence="6" type="ORF">ACFSSE_00790</name>
</gene>
<keyword evidence="3" id="KW-0998">Cell outer membrane</keyword>
<dbReference type="Proteomes" id="UP001597546">
    <property type="component" value="Unassembled WGS sequence"/>
</dbReference>
<dbReference type="EMBL" id="JBHULV010000004">
    <property type="protein sequence ID" value="MFD2730231.1"/>
    <property type="molecule type" value="Genomic_DNA"/>
</dbReference>
<reference evidence="7" key="1">
    <citation type="journal article" date="2019" name="Int. J. Syst. Evol. Microbiol.">
        <title>The Global Catalogue of Microorganisms (GCM) 10K type strain sequencing project: providing services to taxonomists for standard genome sequencing and annotation.</title>
        <authorList>
            <consortium name="The Broad Institute Genomics Platform"/>
            <consortium name="The Broad Institute Genome Sequencing Center for Infectious Disease"/>
            <person name="Wu L."/>
            <person name="Ma J."/>
        </authorList>
    </citation>
    <scope>NUCLEOTIDE SEQUENCE [LARGE SCALE GENOMIC DNA]</scope>
    <source>
        <strain evidence="7">KCTC 42456</strain>
    </source>
</reference>
<comment type="caution">
    <text evidence="6">The sequence shown here is derived from an EMBL/GenBank/DDBJ whole genome shotgun (WGS) entry which is preliminary data.</text>
</comment>
<comment type="subcellular location">
    <subcellularLocation>
        <location evidence="1">Cell outer membrane</location>
    </subcellularLocation>
</comment>
<dbReference type="InterPro" id="IPR008969">
    <property type="entry name" value="CarboxyPept-like_regulatory"/>
</dbReference>
<dbReference type="Gene3D" id="2.60.40.1120">
    <property type="entry name" value="Carboxypeptidase-like, regulatory domain"/>
    <property type="match status" value="1"/>
</dbReference>
<feature type="chain" id="PRO_5046440985" evidence="4">
    <location>
        <begin position="23"/>
        <end position="797"/>
    </location>
</feature>
<keyword evidence="7" id="KW-1185">Reference proteome</keyword>
<dbReference type="Pfam" id="PF14905">
    <property type="entry name" value="OMP_b-brl_3"/>
    <property type="match status" value="1"/>
</dbReference>
<dbReference type="SUPFAM" id="SSF56935">
    <property type="entry name" value="Porins"/>
    <property type="match status" value="1"/>
</dbReference>
<dbReference type="Pfam" id="PF13715">
    <property type="entry name" value="CarbopepD_reg_2"/>
    <property type="match status" value="1"/>
</dbReference>
<dbReference type="SUPFAM" id="SSF49464">
    <property type="entry name" value="Carboxypeptidase regulatory domain-like"/>
    <property type="match status" value="1"/>
</dbReference>
<dbReference type="Gene3D" id="2.170.130.10">
    <property type="entry name" value="TonB-dependent receptor, plug domain"/>
    <property type="match status" value="1"/>
</dbReference>
<evidence type="ECO:0000256" key="1">
    <source>
        <dbReference type="ARBA" id="ARBA00004442"/>
    </source>
</evidence>
<sequence>MKPKFLPAVFCFLIFIAVKVNAQSNLGSLKGKVVDEQTKETIPFINISLYKALDSLNKVDYQSDVNGVFNIAKLSLGIYSIKFSFVGYQTKSFKNIILDEDRFTVNLGDVTLLTDQQMLNEVVVEYKRPIIEMMDDKIVYNVDQSIFSEGSVATDILKNVPLVTVDIDGKATIAGKRNTRIFIDGKPSDYSANSIGELLSILPSDALESIEVITDPSSKFDGDGDGIINIVMKKGKKVGLSGNVSSSFGTLGNYNTGAFVSKKDKKYSFTGNLGYNHTNRFNDGISNRSNLFSDTTFYNNQSNKSDRIGDGLSARIAGNLDIDSAQSIKFAARGGFNDGNTNSLSDNLYLDGELEERFLRQQNNTSGNNSFSYNFDVDYFLKLKDKSSYNLGVVFSKDNANSNRDYSRFLFNPDGSVRGNPSLQLNDNQEVGNNIDINFDYDKGFNFLNSRIEAGIKTAFNSSDESQAVQNFNYTTGQYEFNPNLTNEFNFSQNIYSGYLSLRFKLKDWSFRAGNRTEITAVNFKQINAADIDIKPYTNFFPNVAVNKSFNNKYRIGLSFNKRIARPRQNALNPIIDDSDPQNLRFGNPALIPSITNQYELNFSVFDKTWSISPRLGYSESNKIIERIKTVDVEGNTITTYQNLANSSALSLNIFGNYQASKQQNFNAGFSLSNIRYNSTSNASFNRNGINIKTNIGGNYAFGKKTFVELNVVYFRNTAAQGVSAGTIQTQFGAKRNIMKNKIGLRITAIDPFSQNNTTSVTEGPNFYQESFIVRRTRNFLLALSYRFTKIEGKAKK</sequence>
<keyword evidence="2" id="KW-0472">Membrane</keyword>
<keyword evidence="4" id="KW-0732">Signal</keyword>
<dbReference type="InterPro" id="IPR036942">
    <property type="entry name" value="Beta-barrel_TonB_sf"/>
</dbReference>
<dbReference type="InterPro" id="IPR037066">
    <property type="entry name" value="Plug_dom_sf"/>
</dbReference>
<protein>
    <submittedName>
        <fullName evidence="6">Outer membrane beta-barrel protein</fullName>
    </submittedName>
</protein>
<feature type="domain" description="Outer membrane protein beta-barrel" evidence="5">
    <location>
        <begin position="393"/>
        <end position="786"/>
    </location>
</feature>
<dbReference type="RefSeq" id="WP_379048155.1">
    <property type="nucleotide sequence ID" value="NZ_JBHSKW010000070.1"/>
</dbReference>
<evidence type="ECO:0000259" key="5">
    <source>
        <dbReference type="Pfam" id="PF14905"/>
    </source>
</evidence>
<feature type="signal peptide" evidence="4">
    <location>
        <begin position="1"/>
        <end position="22"/>
    </location>
</feature>